<protein>
    <submittedName>
        <fullName evidence="1">Uncharacterized protein</fullName>
    </submittedName>
</protein>
<sequence>MARGAKVHADPSAGDTSRRQTRQQTGARANAGPATTTKTVAKRAKALRDGAASAEEPASVGDVAHEPASSKPSKRKKSSAGRKRALTSGEAPAQAKKAKKGAQEAGPASEDDDIVVAAAQAGEDEVIDGLNELHVDEGSQPVDDDGKDEYGEGEYEDEEVTDAPNAETTTSSTGSADEESEEGSAVEDEGEEEDGDVVRAPGGKKRGKAAARRLQEAVPTFVELSGDDGSGDDGRVVVPLPQKKAKKSSKRPRIDNDDTDSGGSRAELQPTATKKPKDKSSSTQKARKAGASTTLPPSTAATAAAASHAAAGTVQHEGSSQLKARARPKPTPVFKPSPAAKAKGLPLPTTTPIAHSTSLAASPAHTSTQHVQVAAPSTAAPSISAAPSAPDTPATPAISGGPTRPSAPATKPRRAAMHAGPGPKAKARKEGNASVNDVSLDQEGGQRDNAAGSGAEFGEEEEGEGFDHEGGAAGVTGQPRADEGRAANREWPAHTNLVYLDNKPAALPKQRDEVRQVITEANTKQLPRTLCWRHAMPAPPLLYDIVREALINAADECGQDDIKRRLEADKLYARSMGSISTQGRCSTFRSESYKKAQEVDFYKLYKLGALKTTEKIAEAVAELLKQPIVTFTYSGDPLLRKYDKDEPFCHAAIVAVLRVLFFSKKRYQAFPEGLFRSSYEEGEEADEPELPMAMVAYAATIVGSWLKQYQSGTFMKVQFSTTAYSGMYNNLLGDLKEIKRANLQGFHEIMNDLYRQVMGISAEENTDPAAVGQSQSSSNVDFSNVGIKKKGARSY</sequence>
<accession>A0ACB8R5N4</accession>
<dbReference type="Proteomes" id="UP000814033">
    <property type="component" value="Unassembled WGS sequence"/>
</dbReference>
<proteinExistence type="predicted"/>
<comment type="caution">
    <text evidence="1">The sequence shown here is derived from an EMBL/GenBank/DDBJ whole genome shotgun (WGS) entry which is preliminary data.</text>
</comment>
<reference evidence="1" key="1">
    <citation type="submission" date="2021-02" db="EMBL/GenBank/DDBJ databases">
        <authorList>
            <consortium name="DOE Joint Genome Institute"/>
            <person name="Ahrendt S."/>
            <person name="Looney B.P."/>
            <person name="Miyauchi S."/>
            <person name="Morin E."/>
            <person name="Drula E."/>
            <person name="Courty P.E."/>
            <person name="Chicoki N."/>
            <person name="Fauchery L."/>
            <person name="Kohler A."/>
            <person name="Kuo A."/>
            <person name="Labutti K."/>
            <person name="Pangilinan J."/>
            <person name="Lipzen A."/>
            <person name="Riley R."/>
            <person name="Andreopoulos W."/>
            <person name="He G."/>
            <person name="Johnson J."/>
            <person name="Barry K.W."/>
            <person name="Grigoriev I.V."/>
            <person name="Nagy L."/>
            <person name="Hibbett D."/>
            <person name="Henrissat B."/>
            <person name="Matheny P.B."/>
            <person name="Labbe J."/>
            <person name="Martin F."/>
        </authorList>
    </citation>
    <scope>NUCLEOTIDE SEQUENCE</scope>
    <source>
        <strain evidence="1">FP105234-sp</strain>
    </source>
</reference>
<keyword evidence="2" id="KW-1185">Reference proteome</keyword>
<name>A0ACB8R5N4_9AGAM</name>
<reference evidence="1" key="2">
    <citation type="journal article" date="2022" name="New Phytol.">
        <title>Evolutionary transition to the ectomycorrhizal habit in the genomes of a hyperdiverse lineage of mushroom-forming fungi.</title>
        <authorList>
            <person name="Looney B."/>
            <person name="Miyauchi S."/>
            <person name="Morin E."/>
            <person name="Drula E."/>
            <person name="Courty P.E."/>
            <person name="Kohler A."/>
            <person name="Kuo A."/>
            <person name="LaButti K."/>
            <person name="Pangilinan J."/>
            <person name="Lipzen A."/>
            <person name="Riley R."/>
            <person name="Andreopoulos W."/>
            <person name="He G."/>
            <person name="Johnson J."/>
            <person name="Nolan M."/>
            <person name="Tritt A."/>
            <person name="Barry K.W."/>
            <person name="Grigoriev I.V."/>
            <person name="Nagy L.G."/>
            <person name="Hibbett D."/>
            <person name="Henrissat B."/>
            <person name="Matheny P.B."/>
            <person name="Labbe J."/>
            <person name="Martin F.M."/>
        </authorList>
    </citation>
    <scope>NUCLEOTIDE SEQUENCE</scope>
    <source>
        <strain evidence="1">FP105234-sp</strain>
    </source>
</reference>
<gene>
    <name evidence="1" type="ORF">FA95DRAFT_1613035</name>
</gene>
<dbReference type="EMBL" id="MU276394">
    <property type="protein sequence ID" value="KAI0038881.1"/>
    <property type="molecule type" value="Genomic_DNA"/>
</dbReference>
<evidence type="ECO:0000313" key="1">
    <source>
        <dbReference type="EMBL" id="KAI0038881.1"/>
    </source>
</evidence>
<organism evidence="1 2">
    <name type="scientific">Auriscalpium vulgare</name>
    <dbReference type="NCBI Taxonomy" id="40419"/>
    <lineage>
        <taxon>Eukaryota</taxon>
        <taxon>Fungi</taxon>
        <taxon>Dikarya</taxon>
        <taxon>Basidiomycota</taxon>
        <taxon>Agaricomycotina</taxon>
        <taxon>Agaricomycetes</taxon>
        <taxon>Russulales</taxon>
        <taxon>Auriscalpiaceae</taxon>
        <taxon>Auriscalpium</taxon>
    </lineage>
</organism>
<evidence type="ECO:0000313" key="2">
    <source>
        <dbReference type="Proteomes" id="UP000814033"/>
    </source>
</evidence>